<sequence length="627" mass="71827">MSTLKSSSIDLKNISPMVKKTVKEWVKEVLAANRSEFRRDSVKSLYKRLNEALAKEYSDKGLEYVKEKFDELKPQVHFLASLFYCINDDLRNRQREMQLEVDWLTERLKRLLMALQASSLAQAVDTTFAREAYPLSEEMADLLLSLNERTVRTWDEMLESELPAMVREYFLLQGNRAIPWGWDLMRQILVNSGEESKIAAICSKFESPEDGDDFLHGRDFNYGLLDVRDEEFETALESLLEEVRSLVNSGAVEAGWALCPKDPPNLFMSSIPLIEGNWIDKKALAVLEWYQTILKMGYEIIRPEEENPVAWPIVLDKRTQDEEAVQGVIVKVEDFGILNKDEQYAIFIEAEERINSLGLQERIIDGRVYVCLADYFDSTGHLLCNEDFEMKDGIMINSWNRWIKERESGECESGDRVYIGKFPASEMSCAINICDIQGIPSLEEAFELQEMREKCIVLSSKLKISSSSVPFDLREKGIEDGIYIYPCFGDDEPIRASLARWRDDAFNGLVRYFALYMATLTLSVNLFEAGDILFKDLENKVSLTISKILTLSSYYDDTFADLLDKFKTVKKLTWSDASPYGWAALFPKGFSVDLGALQKAAEASYMTYYDIYINMAHDSLWATGSDL</sequence>
<dbReference type="EMBL" id="FSQZ01000001">
    <property type="protein sequence ID" value="SIN78973.1"/>
    <property type="molecule type" value="Genomic_DNA"/>
</dbReference>
<proteinExistence type="predicted"/>
<accession>A0ABY1JFN2</accession>
<organism evidence="1 2">
    <name type="scientific">Acetomicrobium flavidum</name>
    <dbReference type="NCBI Taxonomy" id="49896"/>
    <lineage>
        <taxon>Bacteria</taxon>
        <taxon>Thermotogati</taxon>
        <taxon>Synergistota</taxon>
        <taxon>Synergistia</taxon>
        <taxon>Synergistales</taxon>
        <taxon>Acetomicrobiaceae</taxon>
        <taxon>Acetomicrobium</taxon>
    </lineage>
</organism>
<gene>
    <name evidence="1" type="ORF">SAMN05444368_1945</name>
</gene>
<name>A0ABY1JFN2_9BACT</name>
<keyword evidence="2" id="KW-1185">Reference proteome</keyword>
<evidence type="ECO:0000313" key="2">
    <source>
        <dbReference type="Proteomes" id="UP000185093"/>
    </source>
</evidence>
<dbReference type="RefSeq" id="WP_074200071.1">
    <property type="nucleotide sequence ID" value="NZ_FSQZ01000001.1"/>
</dbReference>
<dbReference type="Proteomes" id="UP000185093">
    <property type="component" value="Unassembled WGS sequence"/>
</dbReference>
<evidence type="ECO:0000313" key="1">
    <source>
        <dbReference type="EMBL" id="SIN78973.1"/>
    </source>
</evidence>
<comment type="caution">
    <text evidence="1">The sequence shown here is derived from an EMBL/GenBank/DDBJ whole genome shotgun (WGS) entry which is preliminary data.</text>
</comment>
<reference evidence="1 2" key="1">
    <citation type="submission" date="2016-11" db="EMBL/GenBank/DDBJ databases">
        <authorList>
            <person name="Varghese N."/>
            <person name="Submissions S."/>
        </authorList>
    </citation>
    <scope>NUCLEOTIDE SEQUENCE [LARGE SCALE GENOMIC DNA]</scope>
    <source>
        <strain evidence="1 2">DSM 20664</strain>
    </source>
</reference>
<protein>
    <submittedName>
        <fullName evidence="1">Uncharacterized protein</fullName>
    </submittedName>
</protein>